<proteinExistence type="predicted"/>
<reference evidence="1 2" key="1">
    <citation type="submission" date="2017-11" db="EMBL/GenBank/DDBJ databases">
        <title>Genomic Encyclopedia of Archaeal and Bacterial Type Strains, Phase II (KMG-II): From Individual Species to Whole Genera.</title>
        <authorList>
            <person name="Goeker M."/>
        </authorList>
    </citation>
    <scope>NUCLEOTIDE SEQUENCE [LARGE SCALE GENOMIC DNA]</scope>
    <source>
        <strain evidence="1 2">DSM 22413</strain>
    </source>
</reference>
<comment type="caution">
    <text evidence="1">The sequence shown here is derived from an EMBL/GenBank/DDBJ whole genome shotgun (WGS) entry which is preliminary data.</text>
</comment>
<dbReference type="Proteomes" id="UP000231586">
    <property type="component" value="Unassembled WGS sequence"/>
</dbReference>
<protein>
    <submittedName>
        <fullName evidence="1">Uncharacterized protein</fullName>
    </submittedName>
</protein>
<sequence length="72" mass="7509">MINDATTVAPLHDSSTCAAGPADWEHVAPYLVDYTQGTSLIEADGTLTTSAPAGAATWEPVRIDGKYYPANA</sequence>
<gene>
    <name evidence="1" type="ORF">CLV34_2639</name>
</gene>
<keyword evidence="2" id="KW-1185">Reference proteome</keyword>
<dbReference type="EMBL" id="PGTZ01000010">
    <property type="protein sequence ID" value="PJI86719.1"/>
    <property type="molecule type" value="Genomic_DNA"/>
</dbReference>
<evidence type="ECO:0000313" key="2">
    <source>
        <dbReference type="Proteomes" id="UP000231586"/>
    </source>
</evidence>
<organism evidence="1 2">
    <name type="scientific">Luteimicrobium subarcticum</name>
    <dbReference type="NCBI Taxonomy" id="620910"/>
    <lineage>
        <taxon>Bacteria</taxon>
        <taxon>Bacillati</taxon>
        <taxon>Actinomycetota</taxon>
        <taxon>Actinomycetes</taxon>
        <taxon>Micrococcales</taxon>
        <taxon>Luteimicrobium</taxon>
    </lineage>
</organism>
<dbReference type="AlphaFoldDB" id="A0A2M8W739"/>
<name>A0A2M8W739_9MICO</name>
<dbReference type="RefSeq" id="WP_100350746.1">
    <property type="nucleotide sequence ID" value="NZ_PGTZ01000010.1"/>
</dbReference>
<evidence type="ECO:0000313" key="1">
    <source>
        <dbReference type="EMBL" id="PJI86719.1"/>
    </source>
</evidence>
<accession>A0A2M8W739</accession>